<evidence type="ECO:0000313" key="2">
    <source>
        <dbReference type="EMBL" id="VEL11384.1"/>
    </source>
</evidence>
<feature type="compositionally biased region" description="Polar residues" evidence="1">
    <location>
        <begin position="11"/>
        <end position="20"/>
    </location>
</feature>
<reference evidence="2" key="1">
    <citation type="submission" date="2018-11" db="EMBL/GenBank/DDBJ databases">
        <authorList>
            <consortium name="Pathogen Informatics"/>
        </authorList>
    </citation>
    <scope>NUCLEOTIDE SEQUENCE</scope>
</reference>
<organism evidence="2 3">
    <name type="scientific">Protopolystoma xenopodis</name>
    <dbReference type="NCBI Taxonomy" id="117903"/>
    <lineage>
        <taxon>Eukaryota</taxon>
        <taxon>Metazoa</taxon>
        <taxon>Spiralia</taxon>
        <taxon>Lophotrochozoa</taxon>
        <taxon>Platyhelminthes</taxon>
        <taxon>Monogenea</taxon>
        <taxon>Polyopisthocotylea</taxon>
        <taxon>Polystomatidea</taxon>
        <taxon>Polystomatidae</taxon>
        <taxon>Protopolystoma</taxon>
    </lineage>
</organism>
<feature type="region of interest" description="Disordered" evidence="1">
    <location>
        <begin position="60"/>
        <end position="85"/>
    </location>
</feature>
<dbReference type="AlphaFoldDB" id="A0A448WGR7"/>
<name>A0A448WGR7_9PLAT</name>
<evidence type="ECO:0000313" key="3">
    <source>
        <dbReference type="Proteomes" id="UP000784294"/>
    </source>
</evidence>
<feature type="compositionally biased region" description="Low complexity" evidence="1">
    <location>
        <begin position="60"/>
        <end position="70"/>
    </location>
</feature>
<dbReference type="Proteomes" id="UP000784294">
    <property type="component" value="Unassembled WGS sequence"/>
</dbReference>
<keyword evidence="3" id="KW-1185">Reference proteome</keyword>
<comment type="caution">
    <text evidence="2">The sequence shown here is derived from an EMBL/GenBank/DDBJ whole genome shotgun (WGS) entry which is preliminary data.</text>
</comment>
<proteinExistence type="predicted"/>
<evidence type="ECO:0000256" key="1">
    <source>
        <dbReference type="SAM" id="MobiDB-lite"/>
    </source>
</evidence>
<gene>
    <name evidence="2" type="ORF">PXEA_LOCUS4824</name>
</gene>
<protein>
    <submittedName>
        <fullName evidence="2">Uncharacterized protein</fullName>
    </submittedName>
</protein>
<sequence>MAKLTDDAGETSESPPGSSIQTAAAIHGSFANGATNVPDTVISPRLSPLLCSSFIRPTSPVSIHSGSSSPTLVEPSPIGPGPEEMQTEMQVHTFEVDLTRVCLFPMARLACHP</sequence>
<dbReference type="EMBL" id="CAAALY010011655">
    <property type="protein sequence ID" value="VEL11384.1"/>
    <property type="molecule type" value="Genomic_DNA"/>
</dbReference>
<accession>A0A448WGR7</accession>
<feature type="region of interest" description="Disordered" evidence="1">
    <location>
        <begin position="1"/>
        <end position="20"/>
    </location>
</feature>